<keyword evidence="3" id="KW-0949">S-adenosyl-L-methionine</keyword>
<dbReference type="InterPro" id="IPR001214">
    <property type="entry name" value="SET_dom"/>
</dbReference>
<evidence type="ECO:0000256" key="4">
    <source>
        <dbReference type="ARBA" id="ARBA00022723"/>
    </source>
</evidence>
<evidence type="ECO:0000256" key="7">
    <source>
        <dbReference type="ARBA" id="ARBA00093423"/>
    </source>
</evidence>
<keyword evidence="4" id="KW-0479">Metal-binding</keyword>
<dbReference type="GO" id="GO:0005634">
    <property type="term" value="C:nucleus"/>
    <property type="evidence" value="ECO:0007669"/>
    <property type="project" value="TreeGrafter"/>
</dbReference>
<dbReference type="GO" id="GO:0008170">
    <property type="term" value="F:N-methyltransferase activity"/>
    <property type="evidence" value="ECO:0007669"/>
    <property type="project" value="UniProtKB-ARBA"/>
</dbReference>
<proteinExistence type="predicted"/>
<dbReference type="InterPro" id="IPR046341">
    <property type="entry name" value="SET_dom_sf"/>
</dbReference>
<dbReference type="GO" id="GO:0008270">
    <property type="term" value="F:zinc ion binding"/>
    <property type="evidence" value="ECO:0007669"/>
    <property type="project" value="UniProtKB-KW"/>
</dbReference>
<dbReference type="InterPro" id="IPR052097">
    <property type="entry name" value="SET-MYND_domain_protein"/>
</dbReference>
<keyword evidence="2" id="KW-0808">Transferase</keyword>
<feature type="domain" description="MYND-type" evidence="12">
    <location>
        <begin position="224"/>
        <end position="263"/>
    </location>
</feature>
<reference evidence="13 14" key="1">
    <citation type="submission" date="2015-07" db="EMBL/GenBank/DDBJ databases">
        <title>The genome of Dufourea novaeangliae.</title>
        <authorList>
            <person name="Pan H."/>
            <person name="Kapheim K."/>
        </authorList>
    </citation>
    <scope>NUCLEOTIDE SEQUENCE [LARGE SCALE GENOMIC DNA]</scope>
    <source>
        <strain evidence="13">0120121106</strain>
        <tissue evidence="13">Whole body</tissue>
    </source>
</reference>
<dbReference type="PANTHER" id="PTHR46165">
    <property type="entry name" value="SET AND MYND DOMAIN-CONTAINING PROTEIN 4"/>
    <property type="match status" value="1"/>
</dbReference>
<evidence type="ECO:0000313" key="14">
    <source>
        <dbReference type="Proteomes" id="UP000076502"/>
    </source>
</evidence>
<keyword evidence="14" id="KW-1185">Reference proteome</keyword>
<evidence type="ECO:0000256" key="5">
    <source>
        <dbReference type="ARBA" id="ARBA00022771"/>
    </source>
</evidence>
<evidence type="ECO:0000259" key="11">
    <source>
        <dbReference type="PROSITE" id="PS50280"/>
    </source>
</evidence>
<dbReference type="GO" id="GO:0042826">
    <property type="term" value="F:histone deacetylase binding"/>
    <property type="evidence" value="ECO:0007669"/>
    <property type="project" value="TreeGrafter"/>
</dbReference>
<dbReference type="Gene3D" id="1.10.220.160">
    <property type="match status" value="1"/>
</dbReference>
<dbReference type="AlphaFoldDB" id="A0A154P1E3"/>
<dbReference type="Proteomes" id="UP000076502">
    <property type="component" value="Unassembled WGS sequence"/>
</dbReference>
<gene>
    <name evidence="13" type="ORF">WN55_04699</name>
</gene>
<dbReference type="SUPFAM" id="SSF82199">
    <property type="entry name" value="SET domain"/>
    <property type="match status" value="1"/>
</dbReference>
<dbReference type="PANTHER" id="PTHR46165:SF6">
    <property type="entry name" value="SET AND MYND DOMAIN-CONTAINING PROTEIN 4-LIKE PROTEIN"/>
    <property type="match status" value="1"/>
</dbReference>
<protein>
    <recommendedName>
        <fullName evidence="8">Protein-lysine N-methyltransferase SMYD4</fullName>
    </recommendedName>
    <alternativeName>
        <fullName evidence="9">SET and MYND domain-containing protein 4</fullName>
    </alternativeName>
</protein>
<evidence type="ECO:0000256" key="9">
    <source>
        <dbReference type="ARBA" id="ARBA00093680"/>
    </source>
</evidence>
<evidence type="ECO:0000256" key="8">
    <source>
        <dbReference type="ARBA" id="ARBA00093635"/>
    </source>
</evidence>
<name>A0A154P1E3_DUFNO</name>
<dbReference type="Gene3D" id="1.25.40.10">
    <property type="entry name" value="Tetratricopeptide repeat domain"/>
    <property type="match status" value="1"/>
</dbReference>
<organism evidence="13 14">
    <name type="scientific">Dufourea novaeangliae</name>
    <name type="common">Sweat bee</name>
    <dbReference type="NCBI Taxonomy" id="178035"/>
    <lineage>
        <taxon>Eukaryota</taxon>
        <taxon>Metazoa</taxon>
        <taxon>Ecdysozoa</taxon>
        <taxon>Arthropoda</taxon>
        <taxon>Hexapoda</taxon>
        <taxon>Insecta</taxon>
        <taxon>Pterygota</taxon>
        <taxon>Neoptera</taxon>
        <taxon>Endopterygota</taxon>
        <taxon>Hymenoptera</taxon>
        <taxon>Apocrita</taxon>
        <taxon>Aculeata</taxon>
        <taxon>Apoidea</taxon>
        <taxon>Anthophila</taxon>
        <taxon>Halictidae</taxon>
        <taxon>Rophitinae</taxon>
        <taxon>Dufourea</taxon>
    </lineage>
</organism>
<feature type="domain" description="SET" evidence="11">
    <location>
        <begin position="179"/>
        <end position="461"/>
    </location>
</feature>
<dbReference type="PROSITE" id="PS50865">
    <property type="entry name" value="ZF_MYND_2"/>
    <property type="match status" value="1"/>
</dbReference>
<evidence type="ECO:0000313" key="13">
    <source>
        <dbReference type="EMBL" id="KZC05759.1"/>
    </source>
</evidence>
<dbReference type="GO" id="GO:0005737">
    <property type="term" value="C:cytoplasm"/>
    <property type="evidence" value="ECO:0007669"/>
    <property type="project" value="TreeGrafter"/>
</dbReference>
<keyword evidence="6" id="KW-0862">Zinc</keyword>
<evidence type="ECO:0000256" key="6">
    <source>
        <dbReference type="ARBA" id="ARBA00022833"/>
    </source>
</evidence>
<dbReference type="SUPFAM" id="SSF144232">
    <property type="entry name" value="HIT/MYND zinc finger-like"/>
    <property type="match status" value="1"/>
</dbReference>
<sequence length="585" mass="67428">MNQVLDKLNQRINAANKHREVVNEYKTLQTDEERIIFTLKVMLTYDIIPKMCGDTKDAKESEKLREQGNKVFVSKTLTNVTIIDALKLYTKSIAYAPYPSEQLALSYANRSAVLLKLHKYKECIQDIDRAIMLMYPDNLRAKLYMRKIECLQALKPPNVEDAVKEAQQCYNTEIPCASDAVSLKYNEQYGRHIMAARNINPGEVIAIETPYSLILNPNNVHTHCSNCLEVCWNNIPCNYCTFTMYCSEECRASEWKKYHDIECSVFPHLLKMDFSKLDLFSLRIAVQAVRDSSIHDLREEVKDVDSHDDIRTKGFSKDGIFASDQYRSILSLVTNTDKRSVHDLFRRSMDSCFILYFVTTCTSMFGSPLEKDLSVLMQNTDVTFVGSLILRHQQTIPSNAHSFPEEYDMDTNERGIVAMPFFSLINHSCNPNVLRVSRPKDIVIYAMYPIQECEQIFDNYSYHYALSPKATRRKALFEQYYFICNCIPCQDDWPLFQDVQSFQSLVQDAKVAAMIASVLMKSNNYLTTAAKGNVLDMDHIVDDLLQMIKVLYNLVPMPCLEMNTLVEILKRVYALHGNIFEIPKM</sequence>
<dbReference type="STRING" id="178035.A0A154P1E3"/>
<comment type="function">
    <text evidence="7">Protein-lysine N-methyltransferase. Monomethylates PRMT5, modulating its transcriptional activity. May also act as a histone methyltransferase. Plays a critical role in cardiac development. Acts as a key epigenetic regulator of gene expression during cardiac development via its dual activities as a methyltransferase and negative regulator of HDAC1.</text>
</comment>
<keyword evidence="1" id="KW-0489">Methyltransferase</keyword>
<evidence type="ECO:0000256" key="2">
    <source>
        <dbReference type="ARBA" id="ARBA00022679"/>
    </source>
</evidence>
<evidence type="ECO:0000259" key="12">
    <source>
        <dbReference type="PROSITE" id="PS50865"/>
    </source>
</evidence>
<dbReference type="Gene3D" id="2.170.270.10">
    <property type="entry name" value="SET domain"/>
    <property type="match status" value="1"/>
</dbReference>
<dbReference type="EMBL" id="KQ434796">
    <property type="protein sequence ID" value="KZC05759.1"/>
    <property type="molecule type" value="Genomic_DNA"/>
</dbReference>
<keyword evidence="5 10" id="KW-0863">Zinc-finger</keyword>
<dbReference type="Pfam" id="PF00856">
    <property type="entry name" value="SET"/>
    <property type="match status" value="1"/>
</dbReference>
<dbReference type="PROSITE" id="PS50280">
    <property type="entry name" value="SET"/>
    <property type="match status" value="1"/>
</dbReference>
<evidence type="ECO:0000256" key="10">
    <source>
        <dbReference type="PROSITE-ProRule" id="PRU00134"/>
    </source>
</evidence>
<dbReference type="GO" id="GO:0032259">
    <property type="term" value="P:methylation"/>
    <property type="evidence" value="ECO:0007669"/>
    <property type="project" value="UniProtKB-KW"/>
</dbReference>
<dbReference type="SUPFAM" id="SSF48452">
    <property type="entry name" value="TPR-like"/>
    <property type="match status" value="1"/>
</dbReference>
<accession>A0A154P1E3</accession>
<dbReference type="OrthoDB" id="7770870at2759"/>
<dbReference type="GO" id="GO:0008276">
    <property type="term" value="F:protein methyltransferase activity"/>
    <property type="evidence" value="ECO:0007669"/>
    <property type="project" value="UniProtKB-ARBA"/>
</dbReference>
<evidence type="ECO:0000256" key="3">
    <source>
        <dbReference type="ARBA" id="ARBA00022691"/>
    </source>
</evidence>
<evidence type="ECO:0000256" key="1">
    <source>
        <dbReference type="ARBA" id="ARBA00022603"/>
    </source>
</evidence>
<dbReference type="InterPro" id="IPR002893">
    <property type="entry name" value="Znf_MYND"/>
</dbReference>
<dbReference type="InterPro" id="IPR011990">
    <property type="entry name" value="TPR-like_helical_dom_sf"/>
</dbReference>
<dbReference type="CDD" id="cd10536">
    <property type="entry name" value="SET_SMYD4"/>
    <property type="match status" value="1"/>
</dbReference>
<dbReference type="InterPro" id="IPR044421">
    <property type="entry name" value="SMYD4_SET"/>
</dbReference>
<dbReference type="Gene3D" id="6.10.140.2220">
    <property type="match status" value="1"/>
</dbReference>
<dbReference type="GO" id="GO:0008757">
    <property type="term" value="F:S-adenosylmethionine-dependent methyltransferase activity"/>
    <property type="evidence" value="ECO:0007669"/>
    <property type="project" value="UniProtKB-ARBA"/>
</dbReference>